<evidence type="ECO:0000313" key="2">
    <source>
        <dbReference type="EMBL" id="CAH1114841.1"/>
    </source>
</evidence>
<accession>A0A9P0D9E4</accession>
<protein>
    <submittedName>
        <fullName evidence="2">Uncharacterized protein</fullName>
    </submittedName>
</protein>
<dbReference type="AlphaFoldDB" id="A0A9P0D9E4"/>
<gene>
    <name evidence="2" type="ORF">PSYICH_LOCUS14603</name>
</gene>
<keyword evidence="3" id="KW-1185">Reference proteome</keyword>
<dbReference type="Proteomes" id="UP001153636">
    <property type="component" value="Chromosome 8"/>
</dbReference>
<dbReference type="PANTHER" id="PTHR33480">
    <property type="entry name" value="SET DOMAIN-CONTAINING PROTEIN-RELATED"/>
    <property type="match status" value="1"/>
</dbReference>
<sequence length="163" mass="18263">MYSVLLVLDNQKRAGVLESNPYVFGISNGSLTNNHLSTCALMRKFSETSNVENSYSLRGTQLRKHLATESAPRNLNDLQGNGLANFMKHHTNIQLGHYRLAVPVRKTTEVLKSLQMGVGHQNETIRTENSSVDLNSEIQSETKANQNVRGNKDYWNNSSDETL</sequence>
<reference evidence="2" key="1">
    <citation type="submission" date="2022-01" db="EMBL/GenBank/DDBJ databases">
        <authorList>
            <person name="King R."/>
        </authorList>
    </citation>
    <scope>NUCLEOTIDE SEQUENCE</scope>
</reference>
<name>A0A9P0D9E4_9CUCU</name>
<dbReference type="PANTHER" id="PTHR33480:SF1">
    <property type="entry name" value="TYR RECOMBINASE DOMAIN-CONTAINING PROTEIN"/>
    <property type="match status" value="1"/>
</dbReference>
<feature type="region of interest" description="Disordered" evidence="1">
    <location>
        <begin position="141"/>
        <end position="163"/>
    </location>
</feature>
<evidence type="ECO:0000256" key="1">
    <source>
        <dbReference type="SAM" id="MobiDB-lite"/>
    </source>
</evidence>
<dbReference type="OrthoDB" id="6783985at2759"/>
<dbReference type="EMBL" id="OV651820">
    <property type="protein sequence ID" value="CAH1114841.1"/>
    <property type="molecule type" value="Genomic_DNA"/>
</dbReference>
<evidence type="ECO:0000313" key="3">
    <source>
        <dbReference type="Proteomes" id="UP001153636"/>
    </source>
</evidence>
<organism evidence="2 3">
    <name type="scientific">Psylliodes chrysocephalus</name>
    <dbReference type="NCBI Taxonomy" id="3402493"/>
    <lineage>
        <taxon>Eukaryota</taxon>
        <taxon>Metazoa</taxon>
        <taxon>Ecdysozoa</taxon>
        <taxon>Arthropoda</taxon>
        <taxon>Hexapoda</taxon>
        <taxon>Insecta</taxon>
        <taxon>Pterygota</taxon>
        <taxon>Neoptera</taxon>
        <taxon>Endopterygota</taxon>
        <taxon>Coleoptera</taxon>
        <taxon>Polyphaga</taxon>
        <taxon>Cucujiformia</taxon>
        <taxon>Chrysomeloidea</taxon>
        <taxon>Chrysomelidae</taxon>
        <taxon>Galerucinae</taxon>
        <taxon>Alticini</taxon>
        <taxon>Psylliodes</taxon>
    </lineage>
</organism>
<proteinExistence type="predicted"/>